<dbReference type="Proteomes" id="UP000823388">
    <property type="component" value="Chromosome 8N"/>
</dbReference>
<sequence length="107" mass="11657">MVNGDSYEDLHRLNKAPPAYLPLPSDVLGAAIPRCAPSARGRHPIRTWMRTISRCSSPSSATSRTTTAAVVCPGTKEDAHHLFVEMLWLWICCSITPLGTPKTPSQT</sequence>
<name>A0A8T0P836_PANVG</name>
<comment type="caution">
    <text evidence="1">The sequence shown here is derived from an EMBL/GenBank/DDBJ whole genome shotgun (WGS) entry which is preliminary data.</text>
</comment>
<organism evidence="1 2">
    <name type="scientific">Panicum virgatum</name>
    <name type="common">Blackwell switchgrass</name>
    <dbReference type="NCBI Taxonomy" id="38727"/>
    <lineage>
        <taxon>Eukaryota</taxon>
        <taxon>Viridiplantae</taxon>
        <taxon>Streptophyta</taxon>
        <taxon>Embryophyta</taxon>
        <taxon>Tracheophyta</taxon>
        <taxon>Spermatophyta</taxon>
        <taxon>Magnoliopsida</taxon>
        <taxon>Liliopsida</taxon>
        <taxon>Poales</taxon>
        <taxon>Poaceae</taxon>
        <taxon>PACMAD clade</taxon>
        <taxon>Panicoideae</taxon>
        <taxon>Panicodae</taxon>
        <taxon>Paniceae</taxon>
        <taxon>Panicinae</taxon>
        <taxon>Panicum</taxon>
        <taxon>Panicum sect. Hiantes</taxon>
    </lineage>
</organism>
<gene>
    <name evidence="1" type="ORF">PVAP13_8NG177101</name>
</gene>
<accession>A0A8T0P836</accession>
<evidence type="ECO:0000313" key="1">
    <source>
        <dbReference type="EMBL" id="KAG2557138.1"/>
    </source>
</evidence>
<proteinExistence type="predicted"/>
<dbReference type="AlphaFoldDB" id="A0A8T0P836"/>
<dbReference type="EMBL" id="CM029052">
    <property type="protein sequence ID" value="KAG2557138.1"/>
    <property type="molecule type" value="Genomic_DNA"/>
</dbReference>
<keyword evidence="2" id="KW-1185">Reference proteome</keyword>
<reference evidence="1" key="1">
    <citation type="submission" date="2020-05" db="EMBL/GenBank/DDBJ databases">
        <title>WGS assembly of Panicum virgatum.</title>
        <authorList>
            <person name="Lovell J.T."/>
            <person name="Jenkins J."/>
            <person name="Shu S."/>
            <person name="Juenger T.E."/>
            <person name="Schmutz J."/>
        </authorList>
    </citation>
    <scope>NUCLEOTIDE SEQUENCE</scope>
    <source>
        <strain evidence="1">AP13</strain>
    </source>
</reference>
<protein>
    <submittedName>
        <fullName evidence="1">Uncharacterized protein</fullName>
    </submittedName>
</protein>
<evidence type="ECO:0000313" key="2">
    <source>
        <dbReference type="Proteomes" id="UP000823388"/>
    </source>
</evidence>